<name>A0A0D0AHG8_9AGAM</name>
<dbReference type="STRING" id="930992.A0A0D0AHG8"/>
<organism evidence="1 2">
    <name type="scientific">Suillus luteus UH-Slu-Lm8-n1</name>
    <dbReference type="NCBI Taxonomy" id="930992"/>
    <lineage>
        <taxon>Eukaryota</taxon>
        <taxon>Fungi</taxon>
        <taxon>Dikarya</taxon>
        <taxon>Basidiomycota</taxon>
        <taxon>Agaricomycotina</taxon>
        <taxon>Agaricomycetes</taxon>
        <taxon>Agaricomycetidae</taxon>
        <taxon>Boletales</taxon>
        <taxon>Suillineae</taxon>
        <taxon>Suillaceae</taxon>
        <taxon>Suillus</taxon>
    </lineage>
</organism>
<evidence type="ECO:0008006" key="3">
    <source>
        <dbReference type="Google" id="ProtNLM"/>
    </source>
</evidence>
<reference evidence="1 2" key="1">
    <citation type="submission" date="2014-04" db="EMBL/GenBank/DDBJ databases">
        <authorList>
            <consortium name="DOE Joint Genome Institute"/>
            <person name="Kuo A."/>
            <person name="Ruytinx J."/>
            <person name="Rineau F."/>
            <person name="Colpaert J."/>
            <person name="Kohler A."/>
            <person name="Nagy L.G."/>
            <person name="Floudas D."/>
            <person name="Copeland A."/>
            <person name="Barry K.W."/>
            <person name="Cichocki N."/>
            <person name="Veneault-Fourrey C."/>
            <person name="LaButti K."/>
            <person name="Lindquist E.A."/>
            <person name="Lipzen A."/>
            <person name="Lundell T."/>
            <person name="Morin E."/>
            <person name="Murat C."/>
            <person name="Sun H."/>
            <person name="Tunlid A."/>
            <person name="Henrissat B."/>
            <person name="Grigoriev I.V."/>
            <person name="Hibbett D.S."/>
            <person name="Martin F."/>
            <person name="Nordberg H.P."/>
            <person name="Cantor M.N."/>
            <person name="Hua S.X."/>
        </authorList>
    </citation>
    <scope>NUCLEOTIDE SEQUENCE [LARGE SCALE GENOMIC DNA]</scope>
    <source>
        <strain evidence="1 2">UH-Slu-Lm8-n1</strain>
    </source>
</reference>
<accession>A0A0D0AHG8</accession>
<dbReference type="Proteomes" id="UP000054485">
    <property type="component" value="Unassembled WGS sequence"/>
</dbReference>
<dbReference type="InParanoid" id="A0A0D0AHG8"/>
<dbReference type="EMBL" id="KN835878">
    <property type="protein sequence ID" value="KIK33737.1"/>
    <property type="molecule type" value="Genomic_DNA"/>
</dbReference>
<dbReference type="HOGENOM" id="CLU_046752_2_0_1"/>
<protein>
    <recommendedName>
        <fullName evidence="3">DDE-1 domain-containing protein</fullName>
    </recommendedName>
</protein>
<evidence type="ECO:0000313" key="2">
    <source>
        <dbReference type="Proteomes" id="UP000054485"/>
    </source>
</evidence>
<dbReference type="AlphaFoldDB" id="A0A0D0AHG8"/>
<dbReference type="OrthoDB" id="3341102at2759"/>
<sequence length="210" mass="24135">KIPNNWEEMCENMFLHLAYTIKEEDIPAELYVNSNQTQLIYTQGSNLTWAKTGSKQVSTIGNDEKHAFTIMVSITNSGTVLLLQAIYQGHLKISCPSANSHHYDKCMDAGFLFECSNTKTYWSTQETMCSLVDKVIAKYFNQKKEELGLPLMQKIVWQIDAWSVHRLDEFHTWMKNKHPTIILNYVPGGCMGLFQPCDVGIQHIFKHLLK</sequence>
<gene>
    <name evidence="1" type="ORF">CY34DRAFT_99092</name>
</gene>
<evidence type="ECO:0000313" key="1">
    <source>
        <dbReference type="EMBL" id="KIK33737.1"/>
    </source>
</evidence>
<reference evidence="2" key="2">
    <citation type="submission" date="2015-01" db="EMBL/GenBank/DDBJ databases">
        <title>Evolutionary Origins and Diversification of the Mycorrhizal Mutualists.</title>
        <authorList>
            <consortium name="DOE Joint Genome Institute"/>
            <consortium name="Mycorrhizal Genomics Consortium"/>
            <person name="Kohler A."/>
            <person name="Kuo A."/>
            <person name="Nagy L.G."/>
            <person name="Floudas D."/>
            <person name="Copeland A."/>
            <person name="Barry K.W."/>
            <person name="Cichocki N."/>
            <person name="Veneault-Fourrey C."/>
            <person name="LaButti K."/>
            <person name="Lindquist E.A."/>
            <person name="Lipzen A."/>
            <person name="Lundell T."/>
            <person name="Morin E."/>
            <person name="Murat C."/>
            <person name="Riley R."/>
            <person name="Ohm R."/>
            <person name="Sun H."/>
            <person name="Tunlid A."/>
            <person name="Henrissat B."/>
            <person name="Grigoriev I.V."/>
            <person name="Hibbett D.S."/>
            <person name="Martin F."/>
        </authorList>
    </citation>
    <scope>NUCLEOTIDE SEQUENCE [LARGE SCALE GENOMIC DNA]</scope>
    <source>
        <strain evidence="2">UH-Slu-Lm8-n1</strain>
    </source>
</reference>
<feature type="non-terminal residue" evidence="1">
    <location>
        <position position="1"/>
    </location>
</feature>
<keyword evidence="2" id="KW-1185">Reference proteome</keyword>
<proteinExistence type="predicted"/>